<sequence>MLTPWAVPASEPTVRRGAVPWASVSDTLLRLVGLDSTAPSKLTHHCTLCVCSFPAELLGRLGPDPRVGASSPVLPGALLHAAVREQRQQPVERIPAG</sequence>
<accession>A0A091D481</accession>
<organism evidence="1 2">
    <name type="scientific">Fukomys damarensis</name>
    <name type="common">Damaraland mole rat</name>
    <name type="synonym">Cryptomys damarensis</name>
    <dbReference type="NCBI Taxonomy" id="885580"/>
    <lineage>
        <taxon>Eukaryota</taxon>
        <taxon>Metazoa</taxon>
        <taxon>Chordata</taxon>
        <taxon>Craniata</taxon>
        <taxon>Vertebrata</taxon>
        <taxon>Euteleostomi</taxon>
        <taxon>Mammalia</taxon>
        <taxon>Eutheria</taxon>
        <taxon>Euarchontoglires</taxon>
        <taxon>Glires</taxon>
        <taxon>Rodentia</taxon>
        <taxon>Hystricomorpha</taxon>
        <taxon>Bathyergidae</taxon>
        <taxon>Fukomys</taxon>
    </lineage>
</organism>
<name>A0A091D481_FUKDA</name>
<keyword evidence="2" id="KW-1185">Reference proteome</keyword>
<dbReference type="AlphaFoldDB" id="A0A091D481"/>
<dbReference type="Proteomes" id="UP000028990">
    <property type="component" value="Unassembled WGS sequence"/>
</dbReference>
<reference evidence="1 2" key="1">
    <citation type="submission" date="2013-11" db="EMBL/GenBank/DDBJ databases">
        <title>The Damaraland mole rat (Fukomys damarensis) genome and evolution of African mole rats.</title>
        <authorList>
            <person name="Gladyshev V.N."/>
            <person name="Fang X."/>
        </authorList>
    </citation>
    <scope>NUCLEOTIDE SEQUENCE [LARGE SCALE GENOMIC DNA]</scope>
    <source>
        <tissue evidence="1">Liver</tissue>
    </source>
</reference>
<evidence type="ECO:0000313" key="1">
    <source>
        <dbReference type="EMBL" id="KFO26919.1"/>
    </source>
</evidence>
<gene>
    <name evidence="1" type="ORF">H920_11679</name>
</gene>
<proteinExistence type="predicted"/>
<dbReference type="EMBL" id="KN123060">
    <property type="protein sequence ID" value="KFO26919.1"/>
    <property type="molecule type" value="Genomic_DNA"/>
</dbReference>
<protein>
    <submittedName>
        <fullName evidence="1">Uncharacterized protein</fullName>
    </submittedName>
</protein>
<evidence type="ECO:0000313" key="2">
    <source>
        <dbReference type="Proteomes" id="UP000028990"/>
    </source>
</evidence>